<evidence type="ECO:0000313" key="7">
    <source>
        <dbReference type="EMBL" id="SEL49901.1"/>
    </source>
</evidence>
<evidence type="ECO:0000313" key="6">
    <source>
        <dbReference type="EMBL" id="GEK88385.1"/>
    </source>
</evidence>
<proteinExistence type="inferred from homology"/>
<protein>
    <submittedName>
        <fullName evidence="7">Glycosyl transferase family 2</fullName>
    </submittedName>
</protein>
<keyword evidence="4 7" id="KW-0808">Transferase</keyword>
<dbReference type="PANTHER" id="PTHR43179:SF12">
    <property type="entry name" value="GALACTOFURANOSYLTRANSFERASE GLFT2"/>
    <property type="match status" value="1"/>
</dbReference>
<evidence type="ECO:0000259" key="5">
    <source>
        <dbReference type="Pfam" id="PF00535"/>
    </source>
</evidence>
<evidence type="ECO:0000256" key="2">
    <source>
        <dbReference type="ARBA" id="ARBA00006739"/>
    </source>
</evidence>
<dbReference type="EMBL" id="BJUX01000003">
    <property type="protein sequence ID" value="GEK88385.1"/>
    <property type="molecule type" value="Genomic_DNA"/>
</dbReference>
<dbReference type="InterPro" id="IPR029044">
    <property type="entry name" value="Nucleotide-diphossugar_trans"/>
</dbReference>
<dbReference type="Pfam" id="PF00535">
    <property type="entry name" value="Glycos_transf_2"/>
    <property type="match status" value="1"/>
</dbReference>
<comment type="similarity">
    <text evidence="2">Belongs to the glycosyltransferase 2 family.</text>
</comment>
<dbReference type="AlphaFoldDB" id="A0A1H7QPG6"/>
<evidence type="ECO:0000313" key="9">
    <source>
        <dbReference type="Proteomes" id="UP000321425"/>
    </source>
</evidence>
<gene>
    <name evidence="6" type="ORF">APU01nite_04240</name>
    <name evidence="7" type="ORF">SAMN04488100_10285</name>
</gene>
<dbReference type="Proteomes" id="UP000321425">
    <property type="component" value="Unassembled WGS sequence"/>
</dbReference>
<dbReference type="OrthoDB" id="8936324at2"/>
<dbReference type="RefSeq" id="WP_091486383.1">
    <property type="nucleotide sequence ID" value="NZ_BJUX01000003.1"/>
</dbReference>
<keyword evidence="3" id="KW-0328">Glycosyltransferase</keyword>
<dbReference type="STRING" id="426703.SAMN04488100_10285"/>
<dbReference type="Proteomes" id="UP000198548">
    <property type="component" value="Unassembled WGS sequence"/>
</dbReference>
<dbReference type="Gene3D" id="3.90.550.10">
    <property type="entry name" value="Spore Coat Polysaccharide Biosynthesis Protein SpsA, Chain A"/>
    <property type="match status" value="1"/>
</dbReference>
<organism evidence="7 8">
    <name type="scientific">Alkalibacterium putridalgicola</name>
    <dbReference type="NCBI Taxonomy" id="426703"/>
    <lineage>
        <taxon>Bacteria</taxon>
        <taxon>Bacillati</taxon>
        <taxon>Bacillota</taxon>
        <taxon>Bacilli</taxon>
        <taxon>Lactobacillales</taxon>
        <taxon>Carnobacteriaceae</taxon>
        <taxon>Alkalibacterium</taxon>
    </lineage>
</organism>
<sequence>MKYCFIILHFLEGAIKDTIECVESIENNIKSENYSIIIIDNGSKDESSNILNEKFKNSTSIDVITSENNLGFAKGNNLGASYAKNKYNPEFLIALNNDTIINQSNFLKLIDEEYNNSSFSILGPYIYDANNIPQNPMQFKPIESANDIENKINKNKEILKKIQEPNLIWKLKRSIKLFMRKYPIFNSQILLYKMNRAPVLYDPDNEHTNVPLHGSALIFSKKYFSNKDYIFYPYTFLYVEEEILFYLCNRDNHCIRYQPKIKIHHKEDVSTDIKYENDREKIIFTRTHQINSYRVFWELVSDDYR</sequence>
<reference evidence="7 8" key="1">
    <citation type="submission" date="2016-10" db="EMBL/GenBank/DDBJ databases">
        <authorList>
            <person name="de Groot N.N."/>
        </authorList>
    </citation>
    <scope>NUCLEOTIDE SEQUENCE [LARGE SCALE GENOMIC DNA]</scope>
    <source>
        <strain evidence="7 8">DSM 19182</strain>
    </source>
</reference>
<comment type="pathway">
    <text evidence="1">Cell wall biogenesis; cell wall polysaccharide biosynthesis.</text>
</comment>
<feature type="domain" description="Glycosyltransferase 2-like" evidence="5">
    <location>
        <begin position="15"/>
        <end position="147"/>
    </location>
</feature>
<dbReference type="PANTHER" id="PTHR43179">
    <property type="entry name" value="RHAMNOSYLTRANSFERASE WBBL"/>
    <property type="match status" value="1"/>
</dbReference>
<keyword evidence="9" id="KW-1185">Reference proteome</keyword>
<evidence type="ECO:0000256" key="1">
    <source>
        <dbReference type="ARBA" id="ARBA00004776"/>
    </source>
</evidence>
<dbReference type="SUPFAM" id="SSF53448">
    <property type="entry name" value="Nucleotide-diphospho-sugar transferases"/>
    <property type="match status" value="1"/>
</dbReference>
<evidence type="ECO:0000256" key="4">
    <source>
        <dbReference type="ARBA" id="ARBA00022679"/>
    </source>
</evidence>
<reference evidence="6 9" key="2">
    <citation type="submission" date="2019-07" db="EMBL/GenBank/DDBJ databases">
        <title>Whole genome shotgun sequence of Alkalibacterium putridalgicola NBRC 103243.</title>
        <authorList>
            <person name="Hosoyama A."/>
            <person name="Uohara A."/>
            <person name="Ohji S."/>
            <person name="Ichikawa N."/>
        </authorList>
    </citation>
    <scope>NUCLEOTIDE SEQUENCE [LARGE SCALE GENOMIC DNA]</scope>
    <source>
        <strain evidence="6 9">NBRC 103243</strain>
    </source>
</reference>
<name>A0A1H7QPG6_9LACT</name>
<dbReference type="EMBL" id="FOBL01000002">
    <property type="protein sequence ID" value="SEL49901.1"/>
    <property type="molecule type" value="Genomic_DNA"/>
</dbReference>
<dbReference type="InterPro" id="IPR001173">
    <property type="entry name" value="Glyco_trans_2-like"/>
</dbReference>
<evidence type="ECO:0000256" key="3">
    <source>
        <dbReference type="ARBA" id="ARBA00022676"/>
    </source>
</evidence>
<dbReference type="GO" id="GO:0016757">
    <property type="term" value="F:glycosyltransferase activity"/>
    <property type="evidence" value="ECO:0007669"/>
    <property type="project" value="UniProtKB-KW"/>
</dbReference>
<evidence type="ECO:0000313" key="8">
    <source>
        <dbReference type="Proteomes" id="UP000198548"/>
    </source>
</evidence>
<accession>A0A1H7QPG6</accession>